<dbReference type="RefSeq" id="WP_231960764.1">
    <property type="nucleotide sequence ID" value="NZ_RKHY01000001.1"/>
</dbReference>
<evidence type="ECO:0000313" key="2">
    <source>
        <dbReference type="Proteomes" id="UP000274843"/>
    </source>
</evidence>
<organism evidence="1 2">
    <name type="scientific">Amycolatopsis thermoflava</name>
    <dbReference type="NCBI Taxonomy" id="84480"/>
    <lineage>
        <taxon>Bacteria</taxon>
        <taxon>Bacillati</taxon>
        <taxon>Actinomycetota</taxon>
        <taxon>Actinomycetes</taxon>
        <taxon>Pseudonocardiales</taxon>
        <taxon>Pseudonocardiaceae</taxon>
        <taxon>Amycolatopsis</taxon>
        <taxon>Amycolatopsis methanolica group</taxon>
    </lineage>
</organism>
<protein>
    <recommendedName>
        <fullName evidence="3">DUF1330 domain-containing protein</fullName>
    </recommendedName>
</protein>
<dbReference type="InterPro" id="IPR011008">
    <property type="entry name" value="Dimeric_a/b-barrel"/>
</dbReference>
<evidence type="ECO:0008006" key="3">
    <source>
        <dbReference type="Google" id="ProtNLM"/>
    </source>
</evidence>
<dbReference type="Proteomes" id="UP000274843">
    <property type="component" value="Unassembled WGS sequence"/>
</dbReference>
<dbReference type="SUPFAM" id="SSF54909">
    <property type="entry name" value="Dimeric alpha+beta barrel"/>
    <property type="match status" value="1"/>
</dbReference>
<dbReference type="GeneID" id="301846530"/>
<reference evidence="1 2" key="1">
    <citation type="submission" date="2018-11" db="EMBL/GenBank/DDBJ databases">
        <title>Sequencing the genomes of 1000 actinobacteria strains.</title>
        <authorList>
            <person name="Klenk H.-P."/>
        </authorList>
    </citation>
    <scope>NUCLEOTIDE SEQUENCE [LARGE SCALE GENOMIC DNA]</scope>
    <source>
        <strain evidence="1 2">DSM 44348</strain>
    </source>
</reference>
<evidence type="ECO:0000313" key="1">
    <source>
        <dbReference type="EMBL" id="ROS42832.1"/>
    </source>
</evidence>
<proteinExistence type="predicted"/>
<accession>A0A3N2H1N6</accession>
<keyword evidence="2" id="KW-1185">Reference proteome</keyword>
<dbReference type="EMBL" id="RKHY01000001">
    <property type="protein sequence ID" value="ROS42832.1"/>
    <property type="molecule type" value="Genomic_DNA"/>
</dbReference>
<sequence>MVNVVPGAAGAVPGVVIAAPGVPRCRARHHEPMPLTFLLIARLPEGGAEAFDAYEDAVLPLLAEYGGRLERRVRSLDDGTEVHLVGFPGEQEFEAYRNDPRRAEHAHLLERSGAAVELLPVRDLTSRNPPSGR</sequence>
<name>A0A3N2H1N6_9PSEU</name>
<gene>
    <name evidence="1" type="ORF">EDD35_5233</name>
</gene>
<dbReference type="AlphaFoldDB" id="A0A3N2H1N6"/>
<comment type="caution">
    <text evidence="1">The sequence shown here is derived from an EMBL/GenBank/DDBJ whole genome shotgun (WGS) entry which is preliminary data.</text>
</comment>